<evidence type="ECO:0000256" key="1">
    <source>
        <dbReference type="SAM" id="MobiDB-lite"/>
    </source>
</evidence>
<proteinExistence type="predicted"/>
<organism evidence="2 3">
    <name type="scientific">Pseudomonas phage Bjorn</name>
    <dbReference type="NCBI Taxonomy" id="2079288"/>
    <lineage>
        <taxon>Viruses</taxon>
        <taxon>Duplodnaviria</taxon>
        <taxon>Heunggongvirae</taxon>
        <taxon>Uroviricota</taxon>
        <taxon>Caudoviricetes</taxon>
        <taxon>Bjornvirus</taxon>
        <taxon>Bjornvirus bjorn</taxon>
    </lineage>
</organism>
<gene>
    <name evidence="2" type="ORF">PsPhBjorn_gp22</name>
</gene>
<dbReference type="OrthoDB" id="3427at10239"/>
<name>A0A2K9VHH6_9CAUD</name>
<sequence length="586" mass="65714">MELELEGFSSTAMDVLNRHIHPLWRLTNDGSLRNGGIELITNGGFGGQRLFEAFERLAAGLERVNYDASFRCSTHMHINMLDFTVNQVARFLLVYTACEPILFEFCGAYRKSSNFCTPVTESLPFHRKLINRLWDDSVRLRIASGQTSKYTALNLAPLFPSDRSPALGTVEFRGGRPLTTVTDMLLQANLLLSIKEYVRTFQGDEDALLTSLAPGVLNTVYANGVAASLNVNPDILENALIHSWCLLKSYQEGIAMANKKKARGEEYPDDEADDDAPRARPLSSRATPPPRMSYSDANVGEYIEDLGDLRNYVEEVRFPGLYRNFQYLTDVANGELQAQSYWSAITSHRQIHPEDKVTTYVEYIGGKLDNSSNPNTLVSRMCRMHRDAVDHGIRNGVPNGSVRLRASAIGGRYDPAYRPNHLIDYRQRLPARRLNEIANLLGLSVERLKNMTIWQHLRGTMVRVKNRGTLVAQANALGYDRIARQMTDSDTFTAAKLFVMLRLLDKQSAMHVFSADLLAYDKVAAIMQILLASGLSVPVSVRSRETNEWLIRFMQAKGSMAMTGQPIVTVNQTHTPRQSSCGHPIY</sequence>
<feature type="region of interest" description="Disordered" evidence="1">
    <location>
        <begin position="261"/>
        <end position="296"/>
    </location>
</feature>
<accession>A0A2K9VHH6</accession>
<dbReference type="Proteomes" id="UP000240564">
    <property type="component" value="Segment"/>
</dbReference>
<dbReference type="EMBL" id="MG775259">
    <property type="protein sequence ID" value="AUV61794.1"/>
    <property type="molecule type" value="Genomic_DNA"/>
</dbReference>
<protein>
    <submittedName>
        <fullName evidence="2">Uncharacterized protein</fullName>
    </submittedName>
</protein>
<keyword evidence="3" id="KW-1185">Reference proteome</keyword>
<evidence type="ECO:0000313" key="3">
    <source>
        <dbReference type="Proteomes" id="UP000240564"/>
    </source>
</evidence>
<evidence type="ECO:0000313" key="2">
    <source>
        <dbReference type="EMBL" id="AUV61794.1"/>
    </source>
</evidence>
<reference evidence="2 3" key="1">
    <citation type="submission" date="2018-01" db="EMBL/GenBank/DDBJ databases">
        <title>Pseudomonas phages infecting Pseudomonas sp. isolated from Prunus avium.</title>
        <authorList>
            <person name="Colberg O."/>
            <person name="Byth Carstens A."/>
        </authorList>
    </citation>
    <scope>NUCLEOTIDE SEQUENCE [LARGE SCALE GENOMIC DNA]</scope>
</reference>